<dbReference type="InterPro" id="IPR012334">
    <property type="entry name" value="Pectin_lyas_fold"/>
</dbReference>
<keyword evidence="7" id="KW-0961">Cell wall biogenesis/degradation</keyword>
<keyword evidence="10" id="KW-0732">Signal</keyword>
<evidence type="ECO:0000256" key="8">
    <source>
        <dbReference type="PROSITE-ProRule" id="PRU10052"/>
    </source>
</evidence>
<dbReference type="OrthoDB" id="187139at2759"/>
<evidence type="ECO:0000256" key="6">
    <source>
        <dbReference type="ARBA" id="ARBA00023295"/>
    </source>
</evidence>
<dbReference type="Gene3D" id="2.160.20.10">
    <property type="entry name" value="Single-stranded right-handed beta-helix, Pectin lyase-like"/>
    <property type="match status" value="1"/>
</dbReference>
<evidence type="ECO:0000256" key="4">
    <source>
        <dbReference type="ARBA" id="ARBA00022525"/>
    </source>
</evidence>
<sequence>MEKLFLSSLFSLLLFVHSVSAYTTYNVISFGANPDGRTDSTQPFRNAWSSACASTSPAIIYVPSGRYLLGHIVFHGGCRNSDVRIIIQGTLVAPYNYREFSNISNWLAFQNVNGVSIYGGTLDGQGSSLWYCKSTGNSCPTGARSLVFRDSRNILINGVTSISSQKFHFVLDNAQNVTMQGVVISAPGNSPNTDGIHVEKSTNVRIVNSGIRTGDDCISVGPGTRNLWIENIACGPGHGISIGSLGWSLNESGVKNVTVKNVTMTGTTNGLRIKSWARPSNGFARGIVFENVRMENVRNPIIIDQNYCSSSATSCPHKASSITVSQVTYRGIRGTSATPTAVKINCSVAKPCTGIRLEDITLTYQNQIAKSFCAHAHGIAAGLIKPSSLAIHISDYVVALMLHIIVKCSRVSALYFKDKF</sequence>
<organism evidence="11 12">
    <name type="scientific">Nelumbo nucifera</name>
    <name type="common">Sacred lotus</name>
    <dbReference type="NCBI Taxonomy" id="4432"/>
    <lineage>
        <taxon>Eukaryota</taxon>
        <taxon>Viridiplantae</taxon>
        <taxon>Streptophyta</taxon>
        <taxon>Embryophyta</taxon>
        <taxon>Tracheophyta</taxon>
        <taxon>Spermatophyta</taxon>
        <taxon>Magnoliopsida</taxon>
        <taxon>Proteales</taxon>
        <taxon>Nelumbonaceae</taxon>
        <taxon>Nelumbo</taxon>
    </lineage>
</organism>
<keyword evidence="3" id="KW-0134">Cell wall</keyword>
<dbReference type="GO" id="GO:0071555">
    <property type="term" value="P:cell wall organization"/>
    <property type="evidence" value="ECO:0007669"/>
    <property type="project" value="UniProtKB-KW"/>
</dbReference>
<reference evidence="12" key="1">
    <citation type="submission" date="2025-08" db="UniProtKB">
        <authorList>
            <consortium name="RefSeq"/>
        </authorList>
    </citation>
    <scope>IDENTIFICATION</scope>
</reference>
<dbReference type="OMA" id="LAIHISD"/>
<dbReference type="SMART" id="SM00710">
    <property type="entry name" value="PbH1"/>
    <property type="match status" value="6"/>
</dbReference>
<comment type="similarity">
    <text evidence="2 9">Belongs to the glycosyl hydrolase 28 family.</text>
</comment>
<evidence type="ECO:0000313" key="11">
    <source>
        <dbReference type="Proteomes" id="UP000189703"/>
    </source>
</evidence>
<feature type="signal peptide" evidence="10">
    <location>
        <begin position="1"/>
        <end position="21"/>
    </location>
</feature>
<dbReference type="AlphaFoldDB" id="A0A1U7ZJY8"/>
<keyword evidence="11" id="KW-1185">Reference proteome</keyword>
<dbReference type="PROSITE" id="PS00502">
    <property type="entry name" value="POLYGALACTURONASE"/>
    <property type="match status" value="1"/>
</dbReference>
<dbReference type="Proteomes" id="UP000189703">
    <property type="component" value="Unplaced"/>
</dbReference>
<evidence type="ECO:0000256" key="9">
    <source>
        <dbReference type="RuleBase" id="RU361169"/>
    </source>
</evidence>
<dbReference type="Pfam" id="PF00295">
    <property type="entry name" value="Glyco_hydro_28"/>
    <property type="match status" value="1"/>
</dbReference>
<accession>A0A1U7ZJY8</accession>
<dbReference type="PANTHER" id="PTHR31375">
    <property type="match status" value="1"/>
</dbReference>
<comment type="subcellular location">
    <subcellularLocation>
        <location evidence="1">Secreted</location>
        <location evidence="1">Cell wall</location>
    </subcellularLocation>
</comment>
<name>A0A1U7ZJY8_NELNU</name>
<keyword evidence="6 9" id="KW-0326">Glycosidase</keyword>
<keyword evidence="4" id="KW-0964">Secreted</keyword>
<dbReference type="KEGG" id="nnu:104593660"/>
<protein>
    <submittedName>
        <fullName evidence="12">Polygalacturonase-like</fullName>
    </submittedName>
</protein>
<evidence type="ECO:0000256" key="3">
    <source>
        <dbReference type="ARBA" id="ARBA00022512"/>
    </source>
</evidence>
<dbReference type="InterPro" id="IPR011050">
    <property type="entry name" value="Pectin_lyase_fold/virulence"/>
</dbReference>
<dbReference type="STRING" id="4432.A0A1U7ZJY8"/>
<evidence type="ECO:0000256" key="2">
    <source>
        <dbReference type="ARBA" id="ARBA00008834"/>
    </source>
</evidence>
<dbReference type="GO" id="GO:0004650">
    <property type="term" value="F:polygalacturonase activity"/>
    <property type="evidence" value="ECO:0007669"/>
    <property type="project" value="InterPro"/>
</dbReference>
<feature type="active site" evidence="8">
    <location>
        <position position="238"/>
    </location>
</feature>
<dbReference type="GO" id="GO:0005975">
    <property type="term" value="P:carbohydrate metabolic process"/>
    <property type="evidence" value="ECO:0007669"/>
    <property type="project" value="InterPro"/>
</dbReference>
<dbReference type="eggNOG" id="ENOG502QRN7">
    <property type="taxonomic scope" value="Eukaryota"/>
</dbReference>
<proteinExistence type="inferred from homology"/>
<evidence type="ECO:0000256" key="1">
    <source>
        <dbReference type="ARBA" id="ARBA00004191"/>
    </source>
</evidence>
<dbReference type="GeneID" id="104593660"/>
<evidence type="ECO:0000256" key="7">
    <source>
        <dbReference type="ARBA" id="ARBA00023316"/>
    </source>
</evidence>
<gene>
    <name evidence="12" type="primary">LOC104593660</name>
</gene>
<feature type="chain" id="PRO_5010528257" evidence="10">
    <location>
        <begin position="22"/>
        <end position="420"/>
    </location>
</feature>
<dbReference type="InParanoid" id="A0A1U7ZJY8"/>
<keyword evidence="5 9" id="KW-0378">Hydrolase</keyword>
<dbReference type="InterPro" id="IPR006626">
    <property type="entry name" value="PbH1"/>
</dbReference>
<evidence type="ECO:0000256" key="10">
    <source>
        <dbReference type="SAM" id="SignalP"/>
    </source>
</evidence>
<dbReference type="RefSeq" id="XP_010251930.1">
    <property type="nucleotide sequence ID" value="XM_010253628.1"/>
</dbReference>
<evidence type="ECO:0000313" key="12">
    <source>
        <dbReference type="RefSeq" id="XP_010251930.1"/>
    </source>
</evidence>
<dbReference type="InterPro" id="IPR000743">
    <property type="entry name" value="Glyco_hydro_28"/>
</dbReference>
<dbReference type="SUPFAM" id="SSF51126">
    <property type="entry name" value="Pectin lyase-like"/>
    <property type="match status" value="1"/>
</dbReference>
<evidence type="ECO:0000256" key="5">
    <source>
        <dbReference type="ARBA" id="ARBA00022801"/>
    </source>
</evidence>
<dbReference type="FunFam" id="2.160.20.10:FF:000004">
    <property type="entry name" value="Pectin lyase-like superfamily protein"/>
    <property type="match status" value="1"/>
</dbReference>